<dbReference type="InterPro" id="IPR050251">
    <property type="entry name" value="HpcH-HpaI_aldolase"/>
</dbReference>
<evidence type="ECO:0000256" key="2">
    <source>
        <dbReference type="ARBA" id="ARBA00022723"/>
    </source>
</evidence>
<keyword evidence="2" id="KW-0479">Metal-binding</keyword>
<evidence type="ECO:0000256" key="1">
    <source>
        <dbReference type="ARBA" id="ARBA00005568"/>
    </source>
</evidence>
<organism evidence="6 7">
    <name type="scientific">Arthrobacter jinronghuae</name>
    <dbReference type="NCBI Taxonomy" id="2964609"/>
    <lineage>
        <taxon>Bacteria</taxon>
        <taxon>Bacillati</taxon>
        <taxon>Actinomycetota</taxon>
        <taxon>Actinomycetes</taxon>
        <taxon>Micrococcales</taxon>
        <taxon>Micrococcaceae</taxon>
        <taxon>Arthrobacter</taxon>
    </lineage>
</organism>
<reference evidence="6 7" key="1">
    <citation type="submission" date="2022-07" db="EMBL/GenBank/DDBJ databases">
        <title>Novel species in genus Arthrobacter.</title>
        <authorList>
            <person name="Liu Y."/>
        </authorList>
    </citation>
    <scope>NUCLEOTIDE SEQUENCE [LARGE SCALE GENOMIC DNA]</scope>
    <source>
        <strain evidence="7">zg-Y859</strain>
    </source>
</reference>
<dbReference type="PANTHER" id="PTHR30502:SF0">
    <property type="entry name" value="PHOSPHOENOLPYRUVATE CARBOXYLASE FAMILY PROTEIN"/>
    <property type="match status" value="1"/>
</dbReference>
<protein>
    <submittedName>
        <fullName evidence="6">Aldolase/citrate lyase family protein</fullName>
    </submittedName>
</protein>
<dbReference type="PANTHER" id="PTHR30502">
    <property type="entry name" value="2-KETO-3-DEOXY-L-RHAMNONATE ALDOLASE"/>
    <property type="match status" value="1"/>
</dbReference>
<proteinExistence type="inferred from homology"/>
<dbReference type="Pfam" id="PF03328">
    <property type="entry name" value="HpcH_HpaI"/>
    <property type="match status" value="1"/>
</dbReference>
<evidence type="ECO:0000313" key="6">
    <source>
        <dbReference type="EMBL" id="MCQ1948886.1"/>
    </source>
</evidence>
<name>A0ABT1NMF5_9MICC</name>
<dbReference type="InterPro" id="IPR015813">
    <property type="entry name" value="Pyrv/PenolPyrv_kinase-like_dom"/>
</dbReference>
<keyword evidence="7" id="KW-1185">Reference proteome</keyword>
<dbReference type="Proteomes" id="UP001206924">
    <property type="component" value="Unassembled WGS sequence"/>
</dbReference>
<evidence type="ECO:0000259" key="5">
    <source>
        <dbReference type="Pfam" id="PF03328"/>
    </source>
</evidence>
<feature type="signal peptide" evidence="4">
    <location>
        <begin position="1"/>
        <end position="20"/>
    </location>
</feature>
<evidence type="ECO:0000313" key="7">
    <source>
        <dbReference type="Proteomes" id="UP001206924"/>
    </source>
</evidence>
<accession>A0ABT1NMF5</accession>
<feature type="domain" description="HpcH/HpaI aldolase/citrate lyase" evidence="5">
    <location>
        <begin position="12"/>
        <end position="232"/>
    </location>
</feature>
<comment type="caution">
    <text evidence="6">The sequence shown here is derived from an EMBL/GenBank/DDBJ whole genome shotgun (WGS) entry which is preliminary data.</text>
</comment>
<dbReference type="InterPro" id="IPR005000">
    <property type="entry name" value="Aldolase/citrate-lyase_domain"/>
</dbReference>
<dbReference type="SUPFAM" id="SSF51621">
    <property type="entry name" value="Phosphoenolpyruvate/pyruvate domain"/>
    <property type="match status" value="1"/>
</dbReference>
<gene>
    <name evidence="6" type="ORF">NNX28_02955</name>
</gene>
<dbReference type="EMBL" id="JANFLP010000001">
    <property type="protein sequence ID" value="MCQ1948886.1"/>
    <property type="molecule type" value="Genomic_DNA"/>
</dbReference>
<keyword evidence="4" id="KW-0732">Signal</keyword>
<sequence length="248" mass="25477">MSLGQSAAPVLLHIATPSMAAAENALDAGYDGVMLDLQHGEIGLDQASNMLRSIPRGNAYLFARVACIDSGVIGRLLDSGARGIVAPTVESAEQAQALVSATKYPPLGRRSLGPSRPALYSGADYCAAGNQAVSTVVQIETAAGVEAADRILSVDGVDSLYIGPSDLAVSYGLPGRPDWSDGPVADAVAHLAERARVHGVKVGLYCSDPAFAAGQILQTGLDYVGLGIDLMFISKQARASLAALKEAS</sequence>
<dbReference type="RefSeq" id="WP_255864762.1">
    <property type="nucleotide sequence ID" value="NZ_CP104263.1"/>
</dbReference>
<dbReference type="InterPro" id="IPR040442">
    <property type="entry name" value="Pyrv_kinase-like_dom_sf"/>
</dbReference>
<evidence type="ECO:0000256" key="3">
    <source>
        <dbReference type="ARBA" id="ARBA00023239"/>
    </source>
</evidence>
<feature type="chain" id="PRO_5045798954" evidence="4">
    <location>
        <begin position="21"/>
        <end position="248"/>
    </location>
</feature>
<dbReference type="GO" id="GO:0016829">
    <property type="term" value="F:lyase activity"/>
    <property type="evidence" value="ECO:0007669"/>
    <property type="project" value="UniProtKB-KW"/>
</dbReference>
<evidence type="ECO:0000256" key="4">
    <source>
        <dbReference type="SAM" id="SignalP"/>
    </source>
</evidence>
<dbReference type="Gene3D" id="3.20.20.60">
    <property type="entry name" value="Phosphoenolpyruvate-binding domains"/>
    <property type="match status" value="1"/>
</dbReference>
<keyword evidence="3 6" id="KW-0456">Lyase</keyword>
<comment type="similarity">
    <text evidence="1">Belongs to the HpcH/HpaI aldolase family.</text>
</comment>